<dbReference type="InterPro" id="IPR011522">
    <property type="entry name" value="Thiamin/HMP-bd_put_YkoF"/>
</dbReference>
<organism evidence="2 3">
    <name type="scientific">Pseudoteredinibacter isoporae</name>
    <dbReference type="NCBI Taxonomy" id="570281"/>
    <lineage>
        <taxon>Bacteria</taxon>
        <taxon>Pseudomonadati</taxon>
        <taxon>Pseudomonadota</taxon>
        <taxon>Gammaproteobacteria</taxon>
        <taxon>Cellvibrionales</taxon>
        <taxon>Cellvibrionaceae</taxon>
        <taxon>Pseudoteredinibacter</taxon>
    </lineage>
</organism>
<reference evidence="2 3" key="1">
    <citation type="submission" date="2020-08" db="EMBL/GenBank/DDBJ databases">
        <title>Genomic Encyclopedia of Type Strains, Phase IV (KMG-IV): sequencing the most valuable type-strain genomes for metagenomic binning, comparative biology and taxonomic classification.</title>
        <authorList>
            <person name="Goeker M."/>
        </authorList>
    </citation>
    <scope>NUCLEOTIDE SEQUENCE [LARGE SCALE GENOMIC DNA]</scope>
    <source>
        <strain evidence="2 3">DSM 22368</strain>
    </source>
</reference>
<dbReference type="InParanoid" id="A0A7X0JTM2"/>
<dbReference type="Pfam" id="PF07615">
    <property type="entry name" value="Ykof"/>
    <property type="match status" value="1"/>
</dbReference>
<feature type="domain" description="Thiamin/hydroxymethyl pyrimidine-binding YkoF putative" evidence="1">
    <location>
        <begin position="5"/>
        <end position="65"/>
    </location>
</feature>
<name>A0A7X0JTM2_9GAMM</name>
<proteinExistence type="predicted"/>
<sequence>MKLTVDISLYPLKDQYIPPIKEVIAGFESHAGVRVETGHTATLLTGDFDVVMAAVQAEMKRSFETYGQVVFVAKFIGRDVNEAWDKGPFGG</sequence>
<evidence type="ECO:0000259" key="1">
    <source>
        <dbReference type="Pfam" id="PF07615"/>
    </source>
</evidence>
<dbReference type="Gene3D" id="3.30.70.930">
    <property type="match status" value="1"/>
</dbReference>
<dbReference type="SUPFAM" id="SSF89957">
    <property type="entry name" value="MTH1187/YkoF-like"/>
    <property type="match status" value="1"/>
</dbReference>
<keyword evidence="3" id="KW-1185">Reference proteome</keyword>
<evidence type="ECO:0000313" key="3">
    <source>
        <dbReference type="Proteomes" id="UP000528457"/>
    </source>
</evidence>
<gene>
    <name evidence="2" type="ORF">HNR48_001909</name>
</gene>
<dbReference type="RefSeq" id="WP_166844461.1">
    <property type="nucleotide sequence ID" value="NZ_JAAONY010000002.1"/>
</dbReference>
<dbReference type="InterPro" id="IPR029756">
    <property type="entry name" value="MTH1187/YkoF-like"/>
</dbReference>
<comment type="caution">
    <text evidence="2">The sequence shown here is derived from an EMBL/GenBank/DDBJ whole genome shotgun (WGS) entry which is preliminary data.</text>
</comment>
<dbReference type="Proteomes" id="UP000528457">
    <property type="component" value="Unassembled WGS sequence"/>
</dbReference>
<accession>A0A7X0JTM2</accession>
<evidence type="ECO:0000313" key="2">
    <source>
        <dbReference type="EMBL" id="MBB6521624.1"/>
    </source>
</evidence>
<dbReference type="AlphaFoldDB" id="A0A7X0JTM2"/>
<dbReference type="EMBL" id="JACHHT010000002">
    <property type="protein sequence ID" value="MBB6521624.1"/>
    <property type="molecule type" value="Genomic_DNA"/>
</dbReference>
<protein>
    <submittedName>
        <fullName evidence="2">Uncharacterized protein YqgV (UPF0045/DUF77 family)</fullName>
    </submittedName>
</protein>